<dbReference type="EMBL" id="BNBT01000143">
    <property type="protein sequence ID" value="GHE86150.1"/>
    <property type="molecule type" value="Genomic_DNA"/>
</dbReference>
<dbReference type="PANTHER" id="PTHR36511:SF3">
    <property type="entry name" value="ANTITOXIN HIGA-2"/>
    <property type="match status" value="1"/>
</dbReference>
<accession>A0A919A473</accession>
<dbReference type="CDD" id="cd00093">
    <property type="entry name" value="HTH_XRE"/>
    <property type="match status" value="1"/>
</dbReference>
<keyword evidence="2" id="KW-0805">Transcription regulation</keyword>
<dbReference type="GO" id="GO:0016987">
    <property type="term" value="F:sigma factor activity"/>
    <property type="evidence" value="ECO:0007669"/>
    <property type="project" value="UniProtKB-KW"/>
</dbReference>
<dbReference type="SUPFAM" id="SSF88659">
    <property type="entry name" value="Sigma3 and sigma4 domains of RNA polymerase sigma factors"/>
    <property type="match status" value="1"/>
</dbReference>
<dbReference type="SUPFAM" id="SSF47413">
    <property type="entry name" value="lambda repressor-like DNA-binding domains"/>
    <property type="match status" value="1"/>
</dbReference>
<keyword evidence="3" id="KW-0731">Sigma factor</keyword>
<dbReference type="AlphaFoldDB" id="A0A919A473"/>
<reference evidence="8" key="2">
    <citation type="submission" date="2020-09" db="EMBL/GenBank/DDBJ databases">
        <authorList>
            <person name="Sun Q."/>
            <person name="Ohkuma M."/>
        </authorList>
    </citation>
    <scope>NUCLEOTIDE SEQUENCE</scope>
    <source>
        <strain evidence="8">JCM 4784</strain>
    </source>
</reference>
<comment type="caution">
    <text evidence="8">The sequence shown here is derived from an EMBL/GenBank/DDBJ whole genome shotgun (WGS) entry which is preliminary data.</text>
</comment>
<evidence type="ECO:0000256" key="2">
    <source>
        <dbReference type="ARBA" id="ARBA00023015"/>
    </source>
</evidence>
<sequence>MTQSPASPKPSAPVEPEGRPSLPPPKERRRLREAVSLTQAQFATLVGVTRATVRAWEAGRTEPRGRRRAAYAKLLESLSTGADAPPASPETPHSPGTPPSPATPHSPGTPRSGSSEAADPGHGLPGAAPGAGGRAGFGGGGGSRSGAGAGAGFGAGQRIRTAPPPRTPEEAFDTLCVGTAPALLRQTYALTGHRTLAAEAVDRALQLAWQRWPEVATDGDPPGWVRAAAYEYALSPWHRFRPGLRLTDTPPTDVSDRAVLAALRSLSPAQRRTLLLYDGLGLDLPDTAAETEASTPATANRLLRARASVAARLPELTAEALPARLAALGSAEQLVVPRPARLRAAGERRARLWTRAAVVFTTLIIGATALTLRTAPTHYEPPQSPGSAISDVPPLLGPGPLTPEDEALRHELSTQPHTGPHRLLPDTR</sequence>
<dbReference type="InterPro" id="IPR013249">
    <property type="entry name" value="RNA_pol_sigma70_r4_t2"/>
</dbReference>
<keyword evidence="9" id="KW-1185">Reference proteome</keyword>
<evidence type="ECO:0000256" key="1">
    <source>
        <dbReference type="ARBA" id="ARBA00010641"/>
    </source>
</evidence>
<evidence type="ECO:0000256" key="5">
    <source>
        <dbReference type="ARBA" id="ARBA00023163"/>
    </source>
</evidence>
<evidence type="ECO:0000256" key="4">
    <source>
        <dbReference type="ARBA" id="ARBA00023125"/>
    </source>
</evidence>
<dbReference type="Pfam" id="PF01381">
    <property type="entry name" value="HTH_3"/>
    <property type="match status" value="1"/>
</dbReference>
<dbReference type="InterPro" id="IPR010982">
    <property type="entry name" value="Lambda_DNA-bd_dom_sf"/>
</dbReference>
<feature type="compositionally biased region" description="Gly residues" evidence="6">
    <location>
        <begin position="129"/>
        <end position="155"/>
    </location>
</feature>
<evidence type="ECO:0000256" key="3">
    <source>
        <dbReference type="ARBA" id="ARBA00023082"/>
    </source>
</evidence>
<proteinExistence type="inferred from homology"/>
<name>A0A919A473_9ACTN</name>
<dbReference type="Gene3D" id="1.10.260.40">
    <property type="entry name" value="lambda repressor-like DNA-binding domains"/>
    <property type="match status" value="1"/>
</dbReference>
<feature type="region of interest" description="Disordered" evidence="6">
    <location>
        <begin position="1"/>
        <end position="31"/>
    </location>
</feature>
<dbReference type="Gene3D" id="1.10.10.10">
    <property type="entry name" value="Winged helix-like DNA-binding domain superfamily/Winged helix DNA-binding domain"/>
    <property type="match status" value="1"/>
</dbReference>
<feature type="region of interest" description="Disordered" evidence="6">
    <location>
        <begin position="50"/>
        <end position="168"/>
    </location>
</feature>
<dbReference type="InterPro" id="IPR052359">
    <property type="entry name" value="HTH-type_reg/antitoxin"/>
</dbReference>
<dbReference type="PROSITE" id="PS50943">
    <property type="entry name" value="HTH_CROC1"/>
    <property type="match status" value="1"/>
</dbReference>
<organism evidence="8 9">
    <name type="scientific">Streptomyces longispororuber</name>
    <dbReference type="NCBI Taxonomy" id="68230"/>
    <lineage>
        <taxon>Bacteria</taxon>
        <taxon>Bacillati</taxon>
        <taxon>Actinomycetota</taxon>
        <taxon>Actinomycetes</taxon>
        <taxon>Kitasatosporales</taxon>
        <taxon>Streptomycetaceae</taxon>
        <taxon>Streptomyces</taxon>
    </lineage>
</organism>
<evidence type="ECO:0000313" key="8">
    <source>
        <dbReference type="EMBL" id="GHE86150.1"/>
    </source>
</evidence>
<evidence type="ECO:0000256" key="6">
    <source>
        <dbReference type="SAM" id="MobiDB-lite"/>
    </source>
</evidence>
<feature type="domain" description="HTH cro/C1-type" evidence="7">
    <location>
        <begin position="29"/>
        <end position="82"/>
    </location>
</feature>
<dbReference type="Pfam" id="PF08281">
    <property type="entry name" value="Sigma70_r4_2"/>
    <property type="match status" value="1"/>
</dbReference>
<feature type="region of interest" description="Disordered" evidence="6">
    <location>
        <begin position="376"/>
        <end position="428"/>
    </location>
</feature>
<dbReference type="SUPFAM" id="SSF88946">
    <property type="entry name" value="Sigma2 domain of RNA polymerase sigma factors"/>
    <property type="match status" value="1"/>
</dbReference>
<dbReference type="InterPro" id="IPR036388">
    <property type="entry name" value="WH-like_DNA-bd_sf"/>
</dbReference>
<comment type="similarity">
    <text evidence="1">Belongs to the sigma-70 factor family. ECF subfamily.</text>
</comment>
<keyword evidence="4" id="KW-0238">DNA-binding</keyword>
<evidence type="ECO:0000313" key="9">
    <source>
        <dbReference type="Proteomes" id="UP000608024"/>
    </source>
</evidence>
<dbReference type="GO" id="GO:0003677">
    <property type="term" value="F:DNA binding"/>
    <property type="evidence" value="ECO:0007669"/>
    <property type="project" value="UniProtKB-KW"/>
</dbReference>
<dbReference type="InterPro" id="IPR001387">
    <property type="entry name" value="Cro/C1-type_HTH"/>
</dbReference>
<dbReference type="InterPro" id="IPR013325">
    <property type="entry name" value="RNA_pol_sigma_r2"/>
</dbReference>
<feature type="compositionally biased region" description="Pro residues" evidence="6">
    <location>
        <begin position="95"/>
        <end position="104"/>
    </location>
</feature>
<keyword evidence="5" id="KW-0804">Transcription</keyword>
<dbReference type="Proteomes" id="UP000608024">
    <property type="component" value="Unassembled WGS sequence"/>
</dbReference>
<dbReference type="RefSeq" id="WP_229926051.1">
    <property type="nucleotide sequence ID" value="NZ_BNBT01000143.1"/>
</dbReference>
<dbReference type="InterPro" id="IPR013324">
    <property type="entry name" value="RNA_pol_sigma_r3/r4-like"/>
</dbReference>
<evidence type="ECO:0000259" key="7">
    <source>
        <dbReference type="PROSITE" id="PS50943"/>
    </source>
</evidence>
<gene>
    <name evidence="8" type="ORF">GCM10018785_62380</name>
</gene>
<dbReference type="PANTHER" id="PTHR36511">
    <property type="entry name" value="MERR FAMILY BACTERIAL REGULATORY PROTEIN"/>
    <property type="match status" value="1"/>
</dbReference>
<reference evidence="8" key="1">
    <citation type="journal article" date="2014" name="Int. J. Syst. Evol. Microbiol.">
        <title>Complete genome sequence of Corynebacterium casei LMG S-19264T (=DSM 44701T), isolated from a smear-ripened cheese.</title>
        <authorList>
            <consortium name="US DOE Joint Genome Institute (JGI-PGF)"/>
            <person name="Walter F."/>
            <person name="Albersmeier A."/>
            <person name="Kalinowski J."/>
            <person name="Ruckert C."/>
        </authorList>
    </citation>
    <scope>NUCLEOTIDE SEQUENCE</scope>
    <source>
        <strain evidence="8">JCM 4784</strain>
    </source>
</reference>
<dbReference type="GO" id="GO:0006352">
    <property type="term" value="P:DNA-templated transcription initiation"/>
    <property type="evidence" value="ECO:0007669"/>
    <property type="project" value="InterPro"/>
</dbReference>
<protein>
    <recommendedName>
        <fullName evidence="7">HTH cro/C1-type domain-containing protein</fullName>
    </recommendedName>
</protein>